<sequence>MSDELNDLIARARDGASAIQELQDRYDVVGWQIKDPSYAQVRHILLHLMKITADVAVIVEHVEHELHNGTDPTDAARAFDNVLQERSDLGAELLFHASQFANLSHCNVVVEVVKIYARNAKRFAPDSEFNALG</sequence>
<accession>A0ABS0JQ48</accession>
<evidence type="ECO:0000313" key="1">
    <source>
        <dbReference type="EMBL" id="MBG6069183.1"/>
    </source>
</evidence>
<dbReference type="RefSeq" id="WP_196929244.1">
    <property type="nucleotide sequence ID" value="NZ_JADOTX010000001.1"/>
</dbReference>
<reference evidence="1 2" key="1">
    <citation type="submission" date="2020-11" db="EMBL/GenBank/DDBJ databases">
        <title>Sequencing the genomes of 1000 actinobacteria strains.</title>
        <authorList>
            <person name="Klenk H.-P."/>
        </authorList>
    </citation>
    <scope>NUCLEOTIDE SEQUENCE [LARGE SCALE GENOMIC DNA]</scope>
    <source>
        <strain evidence="1 2">DSM 101692</strain>
    </source>
</reference>
<proteinExistence type="predicted"/>
<evidence type="ECO:0000313" key="2">
    <source>
        <dbReference type="Proteomes" id="UP000614915"/>
    </source>
</evidence>
<keyword evidence="2" id="KW-1185">Reference proteome</keyword>
<organism evidence="1 2">
    <name type="scientific">Micromonospora ureilytica</name>
    <dbReference type="NCBI Taxonomy" id="709868"/>
    <lineage>
        <taxon>Bacteria</taxon>
        <taxon>Bacillati</taxon>
        <taxon>Actinomycetota</taxon>
        <taxon>Actinomycetes</taxon>
        <taxon>Micromonosporales</taxon>
        <taxon>Micromonosporaceae</taxon>
        <taxon>Micromonospora</taxon>
    </lineage>
</organism>
<evidence type="ECO:0008006" key="3">
    <source>
        <dbReference type="Google" id="ProtNLM"/>
    </source>
</evidence>
<dbReference type="Proteomes" id="UP000614915">
    <property type="component" value="Unassembled WGS sequence"/>
</dbReference>
<gene>
    <name evidence="1" type="ORF">IW248_005470</name>
</gene>
<comment type="caution">
    <text evidence="1">The sequence shown here is derived from an EMBL/GenBank/DDBJ whole genome shotgun (WGS) entry which is preliminary data.</text>
</comment>
<dbReference type="EMBL" id="JADOTX010000001">
    <property type="protein sequence ID" value="MBG6069183.1"/>
    <property type="molecule type" value="Genomic_DNA"/>
</dbReference>
<name>A0ABS0JQ48_9ACTN</name>
<protein>
    <recommendedName>
        <fullName evidence="3">DinB-like domain-containing protein</fullName>
    </recommendedName>
</protein>